<feature type="repeat" description="TPR" evidence="1">
    <location>
        <begin position="813"/>
        <end position="846"/>
    </location>
</feature>
<protein>
    <submittedName>
        <fullName evidence="5">Uncharacterized protein</fullName>
    </submittedName>
</protein>
<evidence type="ECO:0000313" key="6">
    <source>
        <dbReference type="Proteomes" id="UP000095347"/>
    </source>
</evidence>
<keyword evidence="2" id="KW-0175">Coiled coil</keyword>
<accession>A0A1E5QA87</accession>
<feature type="compositionally biased region" description="Polar residues" evidence="3">
    <location>
        <begin position="278"/>
        <end position="294"/>
    </location>
</feature>
<feature type="signal peptide" evidence="4">
    <location>
        <begin position="1"/>
        <end position="25"/>
    </location>
</feature>
<dbReference type="STRING" id="28181.BEN30_05750"/>
<feature type="coiled-coil region" evidence="2">
    <location>
        <begin position="569"/>
        <end position="596"/>
    </location>
</feature>
<evidence type="ECO:0000256" key="2">
    <source>
        <dbReference type="SAM" id="Coils"/>
    </source>
</evidence>
<dbReference type="SUPFAM" id="SSF48452">
    <property type="entry name" value="TPR-like"/>
    <property type="match status" value="2"/>
</dbReference>
<gene>
    <name evidence="5" type="ORF">BEN30_05750</name>
</gene>
<name>A0A1E5QA87_9PROT</name>
<dbReference type="InterPro" id="IPR019734">
    <property type="entry name" value="TPR_rpt"/>
</dbReference>
<reference evidence="6" key="1">
    <citation type="submission" date="2016-07" db="EMBL/GenBank/DDBJ databases">
        <authorList>
            <person name="Florea S."/>
            <person name="Webb J.S."/>
            <person name="Jaromczyk J."/>
            <person name="Schardl C.L."/>
        </authorList>
    </citation>
    <scope>NUCLEOTIDE SEQUENCE [LARGE SCALE GENOMIC DNA]</scope>
    <source>
        <strain evidence="6">MV-1</strain>
    </source>
</reference>
<proteinExistence type="predicted"/>
<dbReference type="AlphaFoldDB" id="A0A1E5QA87"/>
<dbReference type="PROSITE" id="PS50005">
    <property type="entry name" value="TPR"/>
    <property type="match status" value="1"/>
</dbReference>
<evidence type="ECO:0000313" key="5">
    <source>
        <dbReference type="EMBL" id="OEJ68712.1"/>
    </source>
</evidence>
<keyword evidence="1" id="KW-0802">TPR repeat</keyword>
<organism evidence="5 6">
    <name type="scientific">Magnetovibrio blakemorei</name>
    <dbReference type="NCBI Taxonomy" id="28181"/>
    <lineage>
        <taxon>Bacteria</taxon>
        <taxon>Pseudomonadati</taxon>
        <taxon>Pseudomonadota</taxon>
        <taxon>Alphaproteobacteria</taxon>
        <taxon>Rhodospirillales</taxon>
        <taxon>Magnetovibrionaceae</taxon>
        <taxon>Magnetovibrio</taxon>
    </lineage>
</organism>
<dbReference type="Gene3D" id="1.25.40.10">
    <property type="entry name" value="Tetratricopeptide repeat domain"/>
    <property type="match status" value="1"/>
</dbReference>
<dbReference type="Proteomes" id="UP000095347">
    <property type="component" value="Unassembled WGS sequence"/>
</dbReference>
<keyword evidence="4" id="KW-0732">Signal</keyword>
<dbReference type="InterPro" id="IPR011990">
    <property type="entry name" value="TPR-like_helical_dom_sf"/>
</dbReference>
<keyword evidence="6" id="KW-1185">Reference proteome</keyword>
<feature type="chain" id="PRO_5009184162" evidence="4">
    <location>
        <begin position="26"/>
        <end position="1127"/>
    </location>
</feature>
<evidence type="ECO:0000256" key="1">
    <source>
        <dbReference type="PROSITE-ProRule" id="PRU00339"/>
    </source>
</evidence>
<dbReference type="RefSeq" id="WP_069957070.1">
    <property type="nucleotide sequence ID" value="NZ_MCGG01000011.1"/>
</dbReference>
<dbReference type="EMBL" id="MCGG01000011">
    <property type="protein sequence ID" value="OEJ68712.1"/>
    <property type="molecule type" value="Genomic_DNA"/>
</dbReference>
<evidence type="ECO:0000256" key="4">
    <source>
        <dbReference type="SAM" id="SignalP"/>
    </source>
</evidence>
<sequence length="1127" mass="123131">MKRFGAIFSVMFVLGSLLLTSPAGADQVQVRTSQGDGYGRITFRWPQPVGHQAVRDGNRLVVNFSRPIQADLRPIMRGLGQLVTATEAAPNDATVVLRVRGDFSVRSYDSGSSVVVDIVSATKAETAAIAVSKTASTAPGDGPTIGVRTGVHKDYTRIVFDWPSTTTFDLVRSADKATLQFSNPGQVNLNRLASGNIRNVKGAESSTQGGKLSVTLKVAATSDIKTSTSGPKVIVDVYPPGTQAAATPAPAQSPAQAVQGGDQPPAPRSAPVAAVEQAATSPAVQPQAADTSPETKAMPLELKAPDQVTEQASGQASEQAPEQAPVQTRAQASSIMEGVVALKFNWDEPVGAAVFRRAGDLWVVFDKRATIDTQALLKDGAALITAVEQVPSRNGAVLRMTTAESVNPDIKRAGLAWILEFAPQPLIPSAPLQADAQPDSPLGARLFVSVPEPGNIIAFRDPEVGDNLVVIPVIPLGHGVSRIWSYPQVQLLPSKQGVVIKPLSDDLRVRPLRQGVEITSTGTLQISSVSAEEKANVELQQQLASSTGMGSLRPMTRVLDLEKWKRPDLQSFTKTKQDLQREVAFAKNDRIKKQTQHDLAQFYFANGFEAESLGVLSEMVRVEPEYAADPEYLMMKGAASWMMGRLDDARTDLNNPNLDPYDEATFWRAAVVAEEGHLPDVAYELRKTGSITQPYPKSLKIPTALWVAQAAVELGDVKQAGQYLEVLNLDNPSRAQQDQIDYVSGKLKEVSGDFDGAIGDWERAMEGRHRPSRAKAAVARTELLLRQGHFTPKDAIEEYEKLRFVWRGDEFEFKLLHRLGTLYLDQQLYREGLRTLRQAATYFPDNPDSNLITKQMSDAFNMLYMENGADVLPPVTAIALYDEFRELTPPGALGDQMIRRLADRLVGVDLLSRAADLLEAQIEFRLKGEEKARVGARLALIYLFDRQYDKAIESLDKTQVSKLPDALESQRVLLRAQAHIGLEQPQIALELLNPESSQEAEMIRSNIYWRAGDWKNASKSLNKMTQLMGVKPRKPLDEVQAAAVLSLAIANTLSGNEVAIVRLLDMYGPAMAKTSFADAFKLIAEPPETGLIDYRGLEPIVKNVENFQGFMEVYRQRVADGQLSSLY</sequence>
<dbReference type="OrthoDB" id="7431909at2"/>
<evidence type="ECO:0000256" key="3">
    <source>
        <dbReference type="SAM" id="MobiDB-lite"/>
    </source>
</evidence>
<comment type="caution">
    <text evidence="5">The sequence shown here is derived from an EMBL/GenBank/DDBJ whole genome shotgun (WGS) entry which is preliminary data.</text>
</comment>
<feature type="region of interest" description="Disordered" evidence="3">
    <location>
        <begin position="241"/>
        <end position="294"/>
    </location>
</feature>
<feature type="compositionally biased region" description="Low complexity" evidence="3">
    <location>
        <begin position="241"/>
        <end position="261"/>
    </location>
</feature>
<feature type="region of interest" description="Disordered" evidence="3">
    <location>
        <begin position="306"/>
        <end position="325"/>
    </location>
</feature>
<feature type="compositionally biased region" description="Polar residues" evidence="3">
    <location>
        <begin position="308"/>
        <end position="325"/>
    </location>
</feature>